<dbReference type="PRINTS" id="PR00702">
    <property type="entry name" value="ACRIFLAVINRP"/>
</dbReference>
<feature type="transmembrane region" description="Helical" evidence="7">
    <location>
        <begin position="276"/>
        <end position="304"/>
    </location>
</feature>
<keyword evidence="4 7" id="KW-1133">Transmembrane helix</keyword>
<feature type="transmembrane region" description="Helical" evidence="7">
    <location>
        <begin position="704"/>
        <end position="729"/>
    </location>
</feature>
<feature type="transmembrane region" description="Helical" evidence="7">
    <location>
        <begin position="592"/>
        <end position="613"/>
    </location>
</feature>
<evidence type="ECO:0000256" key="3">
    <source>
        <dbReference type="ARBA" id="ARBA00022692"/>
    </source>
</evidence>
<dbReference type="InterPro" id="IPR050545">
    <property type="entry name" value="Mycobact_MmpL"/>
</dbReference>
<evidence type="ECO:0000256" key="2">
    <source>
        <dbReference type="ARBA" id="ARBA00022475"/>
    </source>
</evidence>
<dbReference type="PANTHER" id="PTHR33406">
    <property type="entry name" value="MEMBRANE PROTEIN MJ1562-RELATED"/>
    <property type="match status" value="1"/>
</dbReference>
<dbReference type="RefSeq" id="WP_348787384.1">
    <property type="nucleotide sequence ID" value="NZ_CP157390.1"/>
</dbReference>
<keyword evidence="3 7" id="KW-0812">Transmembrane</keyword>
<proteinExistence type="predicted"/>
<sequence length="963" mass="99860">MSSLLYSIGRWAFRARKLVLALWLMLLVLLGGGAVAFNQGTDDSFSIPGTESQEALDTLSRTFPQVSGTSAQIVVVAPKGGTVDDADVKTPVEDAVESIAKVDGVSGTTSPYSTRVKNLISDDRSAAIVQVQLKGQQTTVTPETKTALKDAGADLEKALPSGSQVAVGGQVFSQSLPSLSATELIGVGIALIVLIVTFGSIIAAGMPLATALLGVGLSMALIFLATLFGSISQTTPMLALMLGLAVGIDYSLFIISRHQSQLKAGVDPEESAARAVATAGSAVLFAGITVIIALAGLAVANIPFLTTMGLAASVAVAVAVLVALTLTPAFLGFAGARITPGRRAARRAAAASAAGDRAQESGSAQDASPAPTPTPSSPSLAHAATAEIPRGPFRTWVRAVTRFPIVTIVAVVVALGIAALPALQLRLALPDAGTHPKSDPARIAYDLVSEHFGPGYNGPLIVTGSIISSTDPVGLMEKIGSEIADLPGVAAVPLATPNQNADTGIVQVIPTTAPDDPKTADLVSELRAKHQHFLDEYGVDLKVTGTTAAQIDVSTRLGGALLPFGILVVGLSLVLLTMVFRSIAVPIKAALGYLLSVGVAFGAVTAVFEWGWLADALHVDKTGPVISFMPIILMGVLFGLAMDYEVFLVSRIREDYVHGRDARRAVQSGFVGSAKVVTAAAIIMISVFAAFVPEGDTSIKPIALGLAVGVFVDAFIVRMTLVPAVLQLLGEKAWWMPRWLDRILPSFDVEGDGLQKELELADWPEPGGAFVAAADGLSVGTRRRSLLHDVSFRLRDGEALVVHGPDRTAALALLMAATGRTKATAGTMKVAGFVLPTRSAAVRSRTAVVRLDAAETPVDDVRRALADRPQLLALDAVDAVTDPVERRRIRAALSGALASAHDAGRPFALVVSCVDPSGLDDLLPESVEPNDIHLGAEPAGATHAATRDHTDLPAAHLEKANAR</sequence>
<organism evidence="9">
    <name type="scientific">Leifsonia sp. NPDC080035</name>
    <dbReference type="NCBI Taxonomy" id="3143936"/>
    <lineage>
        <taxon>Bacteria</taxon>
        <taxon>Bacillati</taxon>
        <taxon>Actinomycetota</taxon>
        <taxon>Actinomycetes</taxon>
        <taxon>Micrococcales</taxon>
        <taxon>Microbacteriaceae</taxon>
        <taxon>Leifsonia</taxon>
    </lineage>
</organism>
<dbReference type="PROSITE" id="PS50156">
    <property type="entry name" value="SSD"/>
    <property type="match status" value="1"/>
</dbReference>
<evidence type="ECO:0000256" key="1">
    <source>
        <dbReference type="ARBA" id="ARBA00004651"/>
    </source>
</evidence>
<feature type="transmembrane region" description="Helical" evidence="7">
    <location>
        <begin position="184"/>
        <end position="204"/>
    </location>
</feature>
<dbReference type="InterPro" id="IPR027417">
    <property type="entry name" value="P-loop_NTPase"/>
</dbReference>
<dbReference type="Gene3D" id="1.20.1640.10">
    <property type="entry name" value="Multidrug efflux transporter AcrB transmembrane domain"/>
    <property type="match status" value="2"/>
</dbReference>
<dbReference type="GO" id="GO:0022857">
    <property type="term" value="F:transmembrane transporter activity"/>
    <property type="evidence" value="ECO:0007669"/>
    <property type="project" value="InterPro"/>
</dbReference>
<dbReference type="PANTHER" id="PTHR33406:SF13">
    <property type="entry name" value="MEMBRANE PROTEIN YDFJ"/>
    <property type="match status" value="1"/>
</dbReference>
<protein>
    <submittedName>
        <fullName evidence="9">MMPL family transporter</fullName>
    </submittedName>
</protein>
<evidence type="ECO:0000256" key="5">
    <source>
        <dbReference type="ARBA" id="ARBA00023136"/>
    </source>
</evidence>
<feature type="transmembrane region" description="Helical" evidence="7">
    <location>
        <begin position="211"/>
        <end position="231"/>
    </location>
</feature>
<dbReference type="SUPFAM" id="SSF52540">
    <property type="entry name" value="P-loop containing nucleoside triphosphate hydrolases"/>
    <property type="match status" value="1"/>
</dbReference>
<feature type="region of interest" description="Disordered" evidence="6">
    <location>
        <begin position="349"/>
        <end position="382"/>
    </location>
</feature>
<dbReference type="EMBL" id="CP157390">
    <property type="protein sequence ID" value="XBM47411.1"/>
    <property type="molecule type" value="Genomic_DNA"/>
</dbReference>
<evidence type="ECO:0000259" key="8">
    <source>
        <dbReference type="PROSITE" id="PS50156"/>
    </source>
</evidence>
<feature type="domain" description="SSD" evidence="8">
    <location>
        <begin position="208"/>
        <end position="333"/>
    </location>
</feature>
<name>A0AAU7G8Z2_9MICO</name>
<feature type="transmembrane region" description="Helical" evidence="7">
    <location>
        <begin position="560"/>
        <end position="580"/>
    </location>
</feature>
<accession>A0AAU7G8Z2</accession>
<feature type="transmembrane region" description="Helical" evidence="7">
    <location>
        <begin position="670"/>
        <end position="692"/>
    </location>
</feature>
<dbReference type="AlphaFoldDB" id="A0AAU7G8Z2"/>
<reference evidence="9" key="1">
    <citation type="submission" date="2024-05" db="EMBL/GenBank/DDBJ databases">
        <title>The Natural Products Discovery Center: Release of the First 8490 Sequenced Strains for Exploring Actinobacteria Biosynthetic Diversity.</title>
        <authorList>
            <person name="Kalkreuter E."/>
            <person name="Kautsar S.A."/>
            <person name="Yang D."/>
            <person name="Bader C.D."/>
            <person name="Teijaro C.N."/>
            <person name="Fluegel L."/>
            <person name="Davis C.M."/>
            <person name="Simpson J.R."/>
            <person name="Lauterbach L."/>
            <person name="Steele A.D."/>
            <person name="Gui C."/>
            <person name="Meng S."/>
            <person name="Li G."/>
            <person name="Viehrig K."/>
            <person name="Ye F."/>
            <person name="Su P."/>
            <person name="Kiefer A.F."/>
            <person name="Nichols A."/>
            <person name="Cepeda A.J."/>
            <person name="Yan W."/>
            <person name="Fan B."/>
            <person name="Jiang Y."/>
            <person name="Adhikari A."/>
            <person name="Zheng C.-J."/>
            <person name="Schuster L."/>
            <person name="Cowan T.M."/>
            <person name="Smanski M.J."/>
            <person name="Chevrette M.G."/>
            <person name="de Carvalho L.P.S."/>
            <person name="Shen B."/>
        </authorList>
    </citation>
    <scope>NUCLEOTIDE SEQUENCE</scope>
    <source>
        <strain evidence="9">NPDC080035</strain>
    </source>
</reference>
<evidence type="ECO:0000256" key="7">
    <source>
        <dbReference type="SAM" id="Phobius"/>
    </source>
</evidence>
<evidence type="ECO:0000256" key="4">
    <source>
        <dbReference type="ARBA" id="ARBA00022989"/>
    </source>
</evidence>
<comment type="subcellular location">
    <subcellularLocation>
        <location evidence="1">Cell membrane</location>
        <topology evidence="1">Multi-pass membrane protein</topology>
    </subcellularLocation>
</comment>
<feature type="transmembrane region" description="Helical" evidence="7">
    <location>
        <begin position="625"/>
        <end position="649"/>
    </location>
</feature>
<feature type="transmembrane region" description="Helical" evidence="7">
    <location>
        <begin position="310"/>
        <end position="336"/>
    </location>
</feature>
<feature type="transmembrane region" description="Helical" evidence="7">
    <location>
        <begin position="403"/>
        <end position="423"/>
    </location>
</feature>
<dbReference type="InterPro" id="IPR004869">
    <property type="entry name" value="MMPL_dom"/>
</dbReference>
<dbReference type="GO" id="GO:0005886">
    <property type="term" value="C:plasma membrane"/>
    <property type="evidence" value="ECO:0007669"/>
    <property type="project" value="UniProtKB-SubCell"/>
</dbReference>
<evidence type="ECO:0000256" key="6">
    <source>
        <dbReference type="SAM" id="MobiDB-lite"/>
    </source>
</evidence>
<gene>
    <name evidence="9" type="ORF">AAME72_15165</name>
</gene>
<evidence type="ECO:0000313" key="9">
    <source>
        <dbReference type="EMBL" id="XBM47411.1"/>
    </source>
</evidence>
<dbReference type="InterPro" id="IPR000731">
    <property type="entry name" value="SSD"/>
</dbReference>
<dbReference type="InterPro" id="IPR001036">
    <property type="entry name" value="Acrflvin-R"/>
</dbReference>
<feature type="transmembrane region" description="Helical" evidence="7">
    <location>
        <begin position="237"/>
        <end position="255"/>
    </location>
</feature>
<keyword evidence="2" id="KW-1003">Cell membrane</keyword>
<dbReference type="Pfam" id="PF03176">
    <property type="entry name" value="MMPL"/>
    <property type="match status" value="2"/>
</dbReference>
<dbReference type="SUPFAM" id="SSF82866">
    <property type="entry name" value="Multidrug efflux transporter AcrB transmembrane domain"/>
    <property type="match status" value="2"/>
</dbReference>
<keyword evidence="5 7" id="KW-0472">Membrane</keyword>